<reference evidence="1" key="2">
    <citation type="journal article" date="2022" name="New Phytol.">
        <title>Evolutionary transition to the ectomycorrhizal habit in the genomes of a hyperdiverse lineage of mushroom-forming fungi.</title>
        <authorList>
            <person name="Looney B."/>
            <person name="Miyauchi S."/>
            <person name="Morin E."/>
            <person name="Drula E."/>
            <person name="Courty P.E."/>
            <person name="Kohler A."/>
            <person name="Kuo A."/>
            <person name="LaButti K."/>
            <person name="Pangilinan J."/>
            <person name="Lipzen A."/>
            <person name="Riley R."/>
            <person name="Andreopoulos W."/>
            <person name="He G."/>
            <person name="Johnson J."/>
            <person name="Nolan M."/>
            <person name="Tritt A."/>
            <person name="Barry K.W."/>
            <person name="Grigoriev I.V."/>
            <person name="Nagy L.G."/>
            <person name="Hibbett D."/>
            <person name="Henrissat B."/>
            <person name="Matheny P.B."/>
            <person name="Labbe J."/>
            <person name="Martin F.M."/>
        </authorList>
    </citation>
    <scope>NUCLEOTIDE SEQUENCE</scope>
    <source>
        <strain evidence="1">FP105234-sp</strain>
    </source>
</reference>
<protein>
    <submittedName>
        <fullName evidence="1">Uncharacterized protein</fullName>
    </submittedName>
</protein>
<evidence type="ECO:0000313" key="2">
    <source>
        <dbReference type="Proteomes" id="UP000814033"/>
    </source>
</evidence>
<dbReference type="EMBL" id="MU276063">
    <property type="protein sequence ID" value="KAI0042508.1"/>
    <property type="molecule type" value="Genomic_DNA"/>
</dbReference>
<accession>A0ACB8REJ5</accession>
<organism evidence="1 2">
    <name type="scientific">Auriscalpium vulgare</name>
    <dbReference type="NCBI Taxonomy" id="40419"/>
    <lineage>
        <taxon>Eukaryota</taxon>
        <taxon>Fungi</taxon>
        <taxon>Dikarya</taxon>
        <taxon>Basidiomycota</taxon>
        <taxon>Agaricomycotina</taxon>
        <taxon>Agaricomycetes</taxon>
        <taxon>Russulales</taxon>
        <taxon>Auriscalpiaceae</taxon>
        <taxon>Auriscalpium</taxon>
    </lineage>
</organism>
<dbReference type="Proteomes" id="UP000814033">
    <property type="component" value="Unassembled WGS sequence"/>
</dbReference>
<reference evidence="1" key="1">
    <citation type="submission" date="2021-02" db="EMBL/GenBank/DDBJ databases">
        <authorList>
            <consortium name="DOE Joint Genome Institute"/>
            <person name="Ahrendt S."/>
            <person name="Looney B.P."/>
            <person name="Miyauchi S."/>
            <person name="Morin E."/>
            <person name="Drula E."/>
            <person name="Courty P.E."/>
            <person name="Chicoki N."/>
            <person name="Fauchery L."/>
            <person name="Kohler A."/>
            <person name="Kuo A."/>
            <person name="Labutti K."/>
            <person name="Pangilinan J."/>
            <person name="Lipzen A."/>
            <person name="Riley R."/>
            <person name="Andreopoulos W."/>
            <person name="He G."/>
            <person name="Johnson J."/>
            <person name="Barry K.W."/>
            <person name="Grigoriev I.V."/>
            <person name="Nagy L."/>
            <person name="Hibbett D."/>
            <person name="Henrissat B."/>
            <person name="Matheny P.B."/>
            <person name="Labbe J."/>
            <person name="Martin F."/>
        </authorList>
    </citation>
    <scope>NUCLEOTIDE SEQUENCE</scope>
    <source>
        <strain evidence="1">FP105234-sp</strain>
    </source>
</reference>
<evidence type="ECO:0000313" key="1">
    <source>
        <dbReference type="EMBL" id="KAI0042508.1"/>
    </source>
</evidence>
<sequence>DEYTAMKSALYDLARQRNALTPVCALPPELLTHIFALCAVAEPCADIFGVRMGWIKVSHVCFQWRQTALACASLWADIPLPLGIPWAAEMVARSGRMGLTVR</sequence>
<proteinExistence type="predicted"/>
<feature type="non-terminal residue" evidence="1">
    <location>
        <position position="102"/>
    </location>
</feature>
<comment type="caution">
    <text evidence="1">The sequence shown here is derived from an EMBL/GenBank/DDBJ whole genome shotgun (WGS) entry which is preliminary data.</text>
</comment>
<keyword evidence="2" id="KW-1185">Reference proteome</keyword>
<name>A0ACB8REJ5_9AGAM</name>
<feature type="non-terminal residue" evidence="1">
    <location>
        <position position="1"/>
    </location>
</feature>
<gene>
    <name evidence="1" type="ORF">FA95DRAFT_1473636</name>
</gene>